<evidence type="ECO:0000313" key="1">
    <source>
        <dbReference type="EMBL" id="MBB6203550.1"/>
    </source>
</evidence>
<reference evidence="1 2" key="1">
    <citation type="submission" date="2020-08" db="EMBL/GenBank/DDBJ databases">
        <title>Genomic Encyclopedia of Type Strains, Phase IV (KMG-V): Genome sequencing to study the core and pangenomes of soil and plant-associated prokaryotes.</title>
        <authorList>
            <person name="Whitman W."/>
        </authorList>
    </citation>
    <scope>NUCLEOTIDE SEQUENCE [LARGE SCALE GENOMIC DNA]</scope>
    <source>
        <strain evidence="1 2">SEMIA 4013</strain>
    </source>
</reference>
<evidence type="ECO:0000313" key="2">
    <source>
        <dbReference type="Proteomes" id="UP000518681"/>
    </source>
</evidence>
<organism evidence="1 2">
    <name type="scientific">Paraburkholderia fungorum</name>
    <dbReference type="NCBI Taxonomy" id="134537"/>
    <lineage>
        <taxon>Bacteria</taxon>
        <taxon>Pseudomonadati</taxon>
        <taxon>Pseudomonadota</taxon>
        <taxon>Betaproteobacteria</taxon>
        <taxon>Burkholderiales</taxon>
        <taxon>Burkholderiaceae</taxon>
        <taxon>Paraburkholderia</taxon>
    </lineage>
</organism>
<dbReference type="Proteomes" id="UP000518681">
    <property type="component" value="Unassembled WGS sequence"/>
</dbReference>
<accession>A0AAW3V1D2</accession>
<sequence>METPHNQPMTISASACCTVSVYGKVATEGCDLSRPDPFELPTGVRPLSQSPLASVSMPVIAAGSRSLRCSTNELHVRQRCRNQEVAVSYVASLRSSQFANVRCRESWPAAWGRSRKFGYGYLQPCCMVRQAYRCKSPFMPTRFRVLRIQRPPPGVKCLCTGSSISGDVIGATLALQRS</sequence>
<proteinExistence type="predicted"/>
<protein>
    <submittedName>
        <fullName evidence="1">Uncharacterized protein</fullName>
    </submittedName>
</protein>
<dbReference type="EMBL" id="JACIIK010000007">
    <property type="protein sequence ID" value="MBB6203550.1"/>
    <property type="molecule type" value="Genomic_DNA"/>
</dbReference>
<name>A0AAW3V1D2_9BURK</name>
<comment type="caution">
    <text evidence="1">The sequence shown here is derived from an EMBL/GenBank/DDBJ whole genome shotgun (WGS) entry which is preliminary data.</text>
</comment>
<gene>
    <name evidence="1" type="ORF">GGD69_004428</name>
</gene>
<dbReference type="AlphaFoldDB" id="A0AAW3V1D2"/>